<name>A0A1H3XXD7_9BACT</name>
<protein>
    <submittedName>
        <fullName evidence="2">BNR repeat-like domain-containing protein</fullName>
    </submittedName>
</protein>
<reference evidence="3" key="1">
    <citation type="submission" date="2016-10" db="EMBL/GenBank/DDBJ databases">
        <authorList>
            <person name="Varghese N."/>
            <person name="Submissions S."/>
        </authorList>
    </citation>
    <scope>NUCLEOTIDE SEQUENCE [LARGE SCALE GENOMIC DNA]</scope>
    <source>
        <strain evidence="3">DSM 23920</strain>
    </source>
</reference>
<dbReference type="Gene3D" id="2.120.10.10">
    <property type="match status" value="1"/>
</dbReference>
<dbReference type="STRING" id="408074.SAMN05660909_00555"/>
<dbReference type="RefSeq" id="WP_089758461.1">
    <property type="nucleotide sequence ID" value="NZ_BKAT01000010.1"/>
</dbReference>
<dbReference type="EMBL" id="FNRL01000002">
    <property type="protein sequence ID" value="SEA04056.1"/>
    <property type="molecule type" value="Genomic_DNA"/>
</dbReference>
<dbReference type="CDD" id="cd15482">
    <property type="entry name" value="Sialidase_non-viral"/>
    <property type="match status" value="1"/>
</dbReference>
<dbReference type="SUPFAM" id="SSF50939">
    <property type="entry name" value="Sialidases"/>
    <property type="match status" value="1"/>
</dbReference>
<dbReference type="InterPro" id="IPR011040">
    <property type="entry name" value="Sialidase"/>
</dbReference>
<accession>A0A1H3XXD7</accession>
<dbReference type="InterPro" id="IPR036278">
    <property type="entry name" value="Sialidase_sf"/>
</dbReference>
<dbReference type="PANTHER" id="PTHR43752">
    <property type="entry name" value="BNR/ASP-BOX REPEAT FAMILY PROTEIN"/>
    <property type="match status" value="1"/>
</dbReference>
<dbReference type="AlphaFoldDB" id="A0A1H3XXD7"/>
<evidence type="ECO:0000259" key="1">
    <source>
        <dbReference type="Pfam" id="PF13088"/>
    </source>
</evidence>
<dbReference type="PROSITE" id="PS51257">
    <property type="entry name" value="PROKAR_LIPOPROTEIN"/>
    <property type="match status" value="1"/>
</dbReference>
<keyword evidence="3" id="KW-1185">Reference proteome</keyword>
<dbReference type="Proteomes" id="UP000199656">
    <property type="component" value="Unassembled WGS sequence"/>
</dbReference>
<sequence>MKFSLVYRLVTLTLLFGIIQFGVSCRKDSGFKKLDVLFDYVPYDVDTSIKVIGNAKDSLIIGSKPFISTPEFMGYGFPSSISLGQNKWLMAVNRYSTVSDFKSANIVAKLSNDGGKTWGDEYVLQQNIGAVQTASPSFVRINATEVWLIFLVKHDTKNCDVYYKVSKDNAQTWGEPKKINTLQGYHVINNSRVVKLGDRLILPVAYTVDINKYYDKQGVFCYYTDDYGSTWQMSKTLASTVPLMEPGIVAISATELIMTLRSNNGKILFSRSMDKGITWSNPVLSAINSPESPSSIYKISRTNQLMLIWNNNGVSPNPDMKYSNRQPLTISFSSNNGKTWSNAYNVEWLKDADYSYVECIQNSSGVYLAYNVRPHGAEMKINTKLIKLQ</sequence>
<organism evidence="2 3">
    <name type="scientific">Chitinophaga terrae</name>
    <name type="common">ex Kim and Jung 2007</name>
    <dbReference type="NCBI Taxonomy" id="408074"/>
    <lineage>
        <taxon>Bacteria</taxon>
        <taxon>Pseudomonadati</taxon>
        <taxon>Bacteroidota</taxon>
        <taxon>Chitinophagia</taxon>
        <taxon>Chitinophagales</taxon>
        <taxon>Chitinophagaceae</taxon>
        <taxon>Chitinophaga</taxon>
    </lineage>
</organism>
<dbReference type="OrthoDB" id="7294637at2"/>
<dbReference type="Pfam" id="PF13088">
    <property type="entry name" value="BNR_2"/>
    <property type="match status" value="1"/>
</dbReference>
<proteinExistence type="predicted"/>
<gene>
    <name evidence="2" type="ORF">SAMN05660909_00555</name>
</gene>
<evidence type="ECO:0000313" key="3">
    <source>
        <dbReference type="Proteomes" id="UP000199656"/>
    </source>
</evidence>
<feature type="domain" description="Sialidase" evidence="1">
    <location>
        <begin position="106"/>
        <end position="365"/>
    </location>
</feature>
<evidence type="ECO:0000313" key="2">
    <source>
        <dbReference type="EMBL" id="SEA04056.1"/>
    </source>
</evidence>
<dbReference type="PANTHER" id="PTHR43752:SF2">
    <property type="entry name" value="BNR_ASP-BOX REPEAT FAMILY PROTEIN"/>
    <property type="match status" value="1"/>
</dbReference>